<protein>
    <submittedName>
        <fullName evidence="1">Uncharacterized protein</fullName>
    </submittedName>
</protein>
<dbReference type="EMBL" id="JAJSOF020000023">
    <property type="protein sequence ID" value="KAJ4436403.1"/>
    <property type="molecule type" value="Genomic_DNA"/>
</dbReference>
<dbReference type="Proteomes" id="UP001148838">
    <property type="component" value="Unassembled WGS sequence"/>
</dbReference>
<keyword evidence="2" id="KW-1185">Reference proteome</keyword>
<name>A0ABQ8SQY1_PERAM</name>
<gene>
    <name evidence="1" type="ORF">ANN_19035</name>
</gene>
<sequence length="127" mass="14323">MMIETEGPMAGLCQIQEELRVSILGSGGVYLEKPEVLLCSLDDDHDANDDDKDYDGDRTVLPELCSQCLGSLQQYTDSTQFFEQVVSEVVLQTFRDDGEGHMYQFEIRNPGPEMTESKVKAKIVPWK</sequence>
<reference evidence="1 2" key="1">
    <citation type="journal article" date="2022" name="Allergy">
        <title>Genome assembly and annotation of Periplaneta americana reveal a comprehensive cockroach allergen profile.</title>
        <authorList>
            <person name="Wang L."/>
            <person name="Xiong Q."/>
            <person name="Saelim N."/>
            <person name="Wang L."/>
            <person name="Nong W."/>
            <person name="Wan A.T."/>
            <person name="Shi M."/>
            <person name="Liu X."/>
            <person name="Cao Q."/>
            <person name="Hui J.H.L."/>
            <person name="Sookrung N."/>
            <person name="Leung T.F."/>
            <person name="Tungtrongchitr A."/>
            <person name="Tsui S.K.W."/>
        </authorList>
    </citation>
    <scope>NUCLEOTIDE SEQUENCE [LARGE SCALE GENOMIC DNA]</scope>
    <source>
        <strain evidence="1">PWHHKU_190912</strain>
    </source>
</reference>
<proteinExistence type="predicted"/>
<evidence type="ECO:0000313" key="2">
    <source>
        <dbReference type="Proteomes" id="UP001148838"/>
    </source>
</evidence>
<organism evidence="1 2">
    <name type="scientific">Periplaneta americana</name>
    <name type="common">American cockroach</name>
    <name type="synonym">Blatta americana</name>
    <dbReference type="NCBI Taxonomy" id="6978"/>
    <lineage>
        <taxon>Eukaryota</taxon>
        <taxon>Metazoa</taxon>
        <taxon>Ecdysozoa</taxon>
        <taxon>Arthropoda</taxon>
        <taxon>Hexapoda</taxon>
        <taxon>Insecta</taxon>
        <taxon>Pterygota</taxon>
        <taxon>Neoptera</taxon>
        <taxon>Polyneoptera</taxon>
        <taxon>Dictyoptera</taxon>
        <taxon>Blattodea</taxon>
        <taxon>Blattoidea</taxon>
        <taxon>Blattidae</taxon>
        <taxon>Blattinae</taxon>
        <taxon>Periplaneta</taxon>
    </lineage>
</organism>
<accession>A0ABQ8SQY1</accession>
<evidence type="ECO:0000313" key="1">
    <source>
        <dbReference type="EMBL" id="KAJ4436403.1"/>
    </source>
</evidence>
<comment type="caution">
    <text evidence="1">The sequence shown here is derived from an EMBL/GenBank/DDBJ whole genome shotgun (WGS) entry which is preliminary data.</text>
</comment>